<keyword evidence="4" id="KW-1185">Reference proteome</keyword>
<dbReference type="InterPro" id="IPR006315">
    <property type="entry name" value="OM_autotransptr_brl_dom"/>
</dbReference>
<dbReference type="EMBL" id="QGLF01000007">
    <property type="protein sequence ID" value="PWR17967.1"/>
    <property type="molecule type" value="Genomic_DNA"/>
</dbReference>
<evidence type="ECO:0000259" key="2">
    <source>
        <dbReference type="PROSITE" id="PS51208"/>
    </source>
</evidence>
<evidence type="ECO:0000256" key="1">
    <source>
        <dbReference type="SAM" id="SignalP"/>
    </source>
</evidence>
<evidence type="ECO:0000313" key="4">
    <source>
        <dbReference type="Proteomes" id="UP000246077"/>
    </source>
</evidence>
<feature type="signal peptide" evidence="1">
    <location>
        <begin position="1"/>
        <end position="24"/>
    </location>
</feature>
<gene>
    <name evidence="3" type="ORF">DKG75_20720</name>
</gene>
<organism evidence="3 4">
    <name type="scientific">Zavarzinia compransoris</name>
    <dbReference type="NCBI Taxonomy" id="1264899"/>
    <lineage>
        <taxon>Bacteria</taxon>
        <taxon>Pseudomonadati</taxon>
        <taxon>Pseudomonadota</taxon>
        <taxon>Alphaproteobacteria</taxon>
        <taxon>Rhodospirillales</taxon>
        <taxon>Zavarziniaceae</taxon>
        <taxon>Zavarzinia</taxon>
    </lineage>
</organism>
<dbReference type="OrthoDB" id="531718at2"/>
<dbReference type="InterPro" id="IPR036709">
    <property type="entry name" value="Autotransporte_beta_dom_sf"/>
</dbReference>
<sequence>MSKSNPARISGLALAIAAAGGAAAQAQTIDLLTTSGNFLSIEQNAPGTVTSTRTVTGLAAGDRLLGIDYRPERGTNGSGLSFSNSVFAYGIGASGQLYRINRNTGVATSIGSLNAGLPLTGTAFGVDFNPVPDRLRVNSNAEENLRIAVDGVAPVAIGTTVVDGALNVGGVVQPASSIVGAAYTNNVEGATTTTLYVIDSGTDRLLVQNPPNSGGLDSSQGGPLGVNTSENVGFDILTVGSSNIAVASLTDPATGRSSLYTINLATGAATLIGAIGTTAPVDGLAFNTRPAQLASGNAAERAVAQALFGYAGTPNSADFTSFLSTAGQVELGAGASLGGEIYLELPTLSIAQSRATVDAVASRLADRDAGSFWMAVIGGGAEADGARGLRDYEYDHVGVILGGDAVVGGLTVGGAFQLGDGSLSLKSSGDDADLTTYGFVAYARYAFGGLALDGVLGFNSDNYDVRRTGGAAAKVDGNRYTAGLRGSYAFNLGGFSLVPAAGLTYVRFDADRARETGAVPLVADIGEVDSVTSDIGFEVSRSFAIGDGQAIAPYIGVAWQHEFAGERDYAAGFAQIPNAGRIRLADDAPNENALLVRAGFDTVLSAKWSVYGGYRGEYGDRITGHDVQGGVRYRW</sequence>
<feature type="domain" description="Autotransporter" evidence="2">
    <location>
        <begin position="365"/>
        <end position="635"/>
    </location>
</feature>
<dbReference type="AlphaFoldDB" id="A0A317DTF0"/>
<dbReference type="GO" id="GO:0019867">
    <property type="term" value="C:outer membrane"/>
    <property type="evidence" value="ECO:0007669"/>
    <property type="project" value="InterPro"/>
</dbReference>
<dbReference type="InterPro" id="IPR005546">
    <property type="entry name" value="Autotransporte_beta"/>
</dbReference>
<dbReference type="Pfam" id="PF14339">
    <property type="entry name" value="DUF4394"/>
    <property type="match status" value="1"/>
</dbReference>
<protein>
    <recommendedName>
        <fullName evidence="2">Autotransporter domain-containing protein</fullName>
    </recommendedName>
</protein>
<keyword evidence="1" id="KW-0732">Signal</keyword>
<feature type="chain" id="PRO_5016242710" description="Autotransporter domain-containing protein" evidence="1">
    <location>
        <begin position="25"/>
        <end position="635"/>
    </location>
</feature>
<dbReference type="InterPro" id="IPR025507">
    <property type="entry name" value="DUF4394"/>
</dbReference>
<dbReference type="Proteomes" id="UP000246077">
    <property type="component" value="Unassembled WGS sequence"/>
</dbReference>
<dbReference type="SMART" id="SM00869">
    <property type="entry name" value="Autotransporter"/>
    <property type="match status" value="1"/>
</dbReference>
<evidence type="ECO:0000313" key="3">
    <source>
        <dbReference type="EMBL" id="PWR17967.1"/>
    </source>
</evidence>
<proteinExistence type="predicted"/>
<comment type="caution">
    <text evidence="3">The sequence shown here is derived from an EMBL/GenBank/DDBJ whole genome shotgun (WGS) entry which is preliminary data.</text>
</comment>
<dbReference type="Gene3D" id="2.40.128.130">
    <property type="entry name" value="Autotransporter beta-domain"/>
    <property type="match status" value="1"/>
</dbReference>
<dbReference type="PROSITE" id="PS51208">
    <property type="entry name" value="AUTOTRANSPORTER"/>
    <property type="match status" value="1"/>
</dbReference>
<reference evidence="4" key="1">
    <citation type="submission" date="2018-05" db="EMBL/GenBank/DDBJ databases">
        <title>Zavarzinia sp. HR-AS.</title>
        <authorList>
            <person name="Lee Y."/>
            <person name="Jeon C.O."/>
        </authorList>
    </citation>
    <scope>NUCLEOTIDE SEQUENCE [LARGE SCALE GENOMIC DNA]</scope>
    <source>
        <strain evidence="4">DSM 1231</strain>
    </source>
</reference>
<dbReference type="Pfam" id="PF03797">
    <property type="entry name" value="Autotransporter"/>
    <property type="match status" value="1"/>
</dbReference>
<dbReference type="NCBIfam" id="TIGR01414">
    <property type="entry name" value="autotrans_barl"/>
    <property type="match status" value="1"/>
</dbReference>
<dbReference type="RefSeq" id="WP_109923101.1">
    <property type="nucleotide sequence ID" value="NZ_QGLF01000007.1"/>
</dbReference>
<name>A0A317DTF0_9PROT</name>
<dbReference type="SUPFAM" id="SSF103515">
    <property type="entry name" value="Autotransporter"/>
    <property type="match status" value="1"/>
</dbReference>
<accession>A0A317DTF0</accession>